<organism evidence="1">
    <name type="scientific">Opuntia streptacantha</name>
    <name type="common">Prickly pear cactus</name>
    <name type="synonym">Opuntia cardona</name>
    <dbReference type="NCBI Taxonomy" id="393608"/>
    <lineage>
        <taxon>Eukaryota</taxon>
        <taxon>Viridiplantae</taxon>
        <taxon>Streptophyta</taxon>
        <taxon>Embryophyta</taxon>
        <taxon>Tracheophyta</taxon>
        <taxon>Spermatophyta</taxon>
        <taxon>Magnoliopsida</taxon>
        <taxon>eudicotyledons</taxon>
        <taxon>Gunneridae</taxon>
        <taxon>Pentapetalae</taxon>
        <taxon>Caryophyllales</taxon>
        <taxon>Cactineae</taxon>
        <taxon>Cactaceae</taxon>
        <taxon>Opuntioideae</taxon>
        <taxon>Opuntia</taxon>
    </lineage>
</organism>
<dbReference type="AlphaFoldDB" id="A0A7C9ECG9"/>
<accession>A0A7C9ECG9</accession>
<evidence type="ECO:0000313" key="1">
    <source>
        <dbReference type="EMBL" id="MBA4662046.1"/>
    </source>
</evidence>
<name>A0A7C9ECG9_OPUST</name>
<proteinExistence type="predicted"/>
<protein>
    <submittedName>
        <fullName evidence="1">Uncharacterized protein</fullName>
    </submittedName>
</protein>
<reference evidence="1" key="2">
    <citation type="submission" date="2020-07" db="EMBL/GenBank/DDBJ databases">
        <authorList>
            <person name="Vera ALvarez R."/>
            <person name="Arias-Moreno D.M."/>
            <person name="Jimenez-Jacinto V."/>
            <person name="Jimenez-Bremont J.F."/>
            <person name="Swaminathan K."/>
            <person name="Moose S.P."/>
            <person name="Guerrero-Gonzalez M.L."/>
            <person name="Marino-Ramirez L."/>
            <person name="Landsman D."/>
            <person name="Rodriguez-Kessler M."/>
            <person name="Delgado-Sanchez P."/>
        </authorList>
    </citation>
    <scope>NUCLEOTIDE SEQUENCE</scope>
    <source>
        <tissue evidence="1">Cladode</tissue>
    </source>
</reference>
<reference evidence="1" key="1">
    <citation type="journal article" date="2013" name="J. Plant Res.">
        <title>Effect of fungi and light on seed germination of three Opuntia species from semiarid lands of central Mexico.</title>
        <authorList>
            <person name="Delgado-Sanchez P."/>
            <person name="Jimenez-Bremont J.F."/>
            <person name="Guerrero-Gonzalez Mde L."/>
            <person name="Flores J."/>
        </authorList>
    </citation>
    <scope>NUCLEOTIDE SEQUENCE</scope>
    <source>
        <tissue evidence="1">Cladode</tissue>
    </source>
</reference>
<sequence length="124" mass="12842">MTDLMLLPEAELSVEDLFPEGPTSSAEARSKVRFGLEASFTESRGIMRNPEGRRGASSAKEASIGANISSAQVPTAFSSIPLHSCSRNMSLGIIASSGQLMTPSSLITSNSSSCSIVCANGSIT</sequence>
<dbReference type="EMBL" id="GISG01214581">
    <property type="protein sequence ID" value="MBA4662046.1"/>
    <property type="molecule type" value="Transcribed_RNA"/>
</dbReference>